<dbReference type="InterPro" id="IPR049366">
    <property type="entry name" value="RGL11_C"/>
</dbReference>
<dbReference type="InterPro" id="IPR028994">
    <property type="entry name" value="Integrin_alpha_N"/>
</dbReference>
<feature type="domain" description="Ig-like" evidence="6">
    <location>
        <begin position="2006"/>
        <end position="2086"/>
    </location>
</feature>
<organism evidence="7 8">
    <name type="scientific">Termitidicoccus mucosus</name>
    <dbReference type="NCBI Taxonomy" id="1184151"/>
    <lineage>
        <taxon>Bacteria</taxon>
        <taxon>Pseudomonadati</taxon>
        <taxon>Verrucomicrobiota</taxon>
        <taxon>Opitutia</taxon>
        <taxon>Opitutales</taxon>
        <taxon>Opitutaceae</taxon>
        <taxon>Termitidicoccus</taxon>
    </lineage>
</organism>
<dbReference type="InterPro" id="IPR007110">
    <property type="entry name" value="Ig-like_dom"/>
</dbReference>
<dbReference type="Gene3D" id="2.120.10.30">
    <property type="entry name" value="TolB, C-terminal domain"/>
    <property type="match status" value="2"/>
</dbReference>
<keyword evidence="2" id="KW-0677">Repeat</keyword>
<dbReference type="NCBIfam" id="TIGR02601">
    <property type="entry name" value="autotrns_rpt"/>
    <property type="match status" value="1"/>
</dbReference>
<dbReference type="SUPFAM" id="SSF51126">
    <property type="entry name" value="Pectin lyase-like"/>
    <property type="match status" value="1"/>
</dbReference>
<dbReference type="InterPro" id="IPR012332">
    <property type="entry name" value="Autotransporter_pectin_lyase_C"/>
</dbReference>
<evidence type="ECO:0000256" key="4">
    <source>
        <dbReference type="SAM" id="MobiDB-lite"/>
    </source>
</evidence>
<keyword evidence="5" id="KW-0812">Transmembrane</keyword>
<dbReference type="Gene3D" id="2.60.40.10">
    <property type="entry name" value="Immunoglobulins"/>
    <property type="match status" value="6"/>
</dbReference>
<dbReference type="GO" id="GO:0016020">
    <property type="term" value="C:membrane"/>
    <property type="evidence" value="ECO:0007669"/>
    <property type="project" value="InterPro"/>
</dbReference>
<feature type="compositionally biased region" description="Basic and acidic residues" evidence="4">
    <location>
        <begin position="313"/>
        <end position="326"/>
    </location>
</feature>
<evidence type="ECO:0000313" key="8">
    <source>
        <dbReference type="Proteomes" id="UP000078486"/>
    </source>
</evidence>
<dbReference type="InterPro" id="IPR015919">
    <property type="entry name" value="Cadherin-like_sf"/>
</dbReference>
<dbReference type="SUPFAM" id="SSF101898">
    <property type="entry name" value="NHL repeat"/>
    <property type="match status" value="1"/>
</dbReference>
<protein>
    <recommendedName>
        <fullName evidence="6">Ig-like domain-containing protein</fullName>
    </recommendedName>
</protein>
<dbReference type="Pfam" id="PF18370">
    <property type="entry name" value="RGI_lyase"/>
    <property type="match status" value="1"/>
</dbReference>
<evidence type="ECO:0000256" key="1">
    <source>
        <dbReference type="ARBA" id="ARBA00022729"/>
    </source>
</evidence>
<dbReference type="InterPro" id="IPR013783">
    <property type="entry name" value="Ig-like_fold"/>
</dbReference>
<dbReference type="GO" id="GO:0005509">
    <property type="term" value="F:calcium ion binding"/>
    <property type="evidence" value="ECO:0007669"/>
    <property type="project" value="InterPro"/>
</dbReference>
<dbReference type="InterPro" id="IPR003599">
    <property type="entry name" value="Ig_sub"/>
</dbReference>
<dbReference type="SUPFAM" id="SSF69318">
    <property type="entry name" value="Integrin alpha N-terminal domain"/>
    <property type="match status" value="1"/>
</dbReference>
<proteinExistence type="predicted"/>
<dbReference type="SUPFAM" id="SSF49313">
    <property type="entry name" value="Cadherin-like"/>
    <property type="match status" value="1"/>
</dbReference>
<dbReference type="Pfam" id="PF21348">
    <property type="entry name" value="RGL11_C"/>
    <property type="match status" value="1"/>
</dbReference>
<dbReference type="InterPro" id="IPR011042">
    <property type="entry name" value="6-blade_b-propeller_TolB-like"/>
</dbReference>
<name>A0A178IMA6_9BACT</name>
<reference evidence="7 8" key="1">
    <citation type="submission" date="2016-01" db="EMBL/GenBank/DDBJ databases">
        <title>High potential of lignocellulose degradation of a new Verrucomicrobia species.</title>
        <authorList>
            <person name="Wang Y."/>
            <person name="Shi Y."/>
            <person name="Qiu Z."/>
            <person name="Liu S."/>
            <person name="Yang H."/>
        </authorList>
    </citation>
    <scope>NUCLEOTIDE SEQUENCE [LARGE SCALE GENOMIC DNA]</scope>
    <source>
        <strain evidence="7 8">TSB47</strain>
    </source>
</reference>
<feature type="region of interest" description="Disordered" evidence="4">
    <location>
        <begin position="310"/>
        <end position="329"/>
    </location>
</feature>
<dbReference type="EMBL" id="LRRQ01000058">
    <property type="protein sequence ID" value="OAM90437.1"/>
    <property type="molecule type" value="Genomic_DNA"/>
</dbReference>
<evidence type="ECO:0000256" key="3">
    <source>
        <dbReference type="PROSITE-ProRule" id="PRU00504"/>
    </source>
</evidence>
<dbReference type="STRING" id="1184151.AW736_08145"/>
<dbReference type="PROSITE" id="PS50835">
    <property type="entry name" value="IG_LIKE"/>
    <property type="match status" value="1"/>
</dbReference>
<feature type="repeat" description="NHL" evidence="3">
    <location>
        <begin position="1918"/>
        <end position="1948"/>
    </location>
</feature>
<dbReference type="InterPro" id="IPR001258">
    <property type="entry name" value="NHL_repeat"/>
</dbReference>
<dbReference type="PANTHER" id="PTHR43118:SF1">
    <property type="entry name" value="RHAMNOGALACTURONAN LYASE (EUROFUNG)"/>
    <property type="match status" value="1"/>
</dbReference>
<keyword evidence="5" id="KW-0472">Membrane</keyword>
<keyword evidence="5" id="KW-1133">Transmembrane helix</keyword>
<evidence type="ECO:0000313" key="7">
    <source>
        <dbReference type="EMBL" id="OAM90437.1"/>
    </source>
</evidence>
<dbReference type="Pfam" id="PF19077">
    <property type="entry name" value="Big_13"/>
    <property type="match status" value="2"/>
</dbReference>
<dbReference type="Pfam" id="PF01436">
    <property type="entry name" value="NHL"/>
    <property type="match status" value="1"/>
</dbReference>
<dbReference type="InterPro" id="IPR034641">
    <property type="entry name" value="RGL11"/>
</dbReference>
<dbReference type="Pfam" id="PF08450">
    <property type="entry name" value="SGL"/>
    <property type="match status" value="1"/>
</dbReference>
<dbReference type="Pfam" id="PF05345">
    <property type="entry name" value="He_PIG"/>
    <property type="match status" value="1"/>
</dbReference>
<dbReference type="PANTHER" id="PTHR43118">
    <property type="entry name" value="RHAMNOGALACTURONAN LYASE (EUROFUNG)"/>
    <property type="match status" value="1"/>
</dbReference>
<dbReference type="InterPro" id="IPR041624">
    <property type="entry name" value="RGI_lyase"/>
</dbReference>
<feature type="transmembrane region" description="Helical" evidence="5">
    <location>
        <begin position="2114"/>
        <end position="2130"/>
    </location>
</feature>
<dbReference type="SUPFAM" id="SSF48726">
    <property type="entry name" value="Immunoglobulin"/>
    <property type="match status" value="1"/>
</dbReference>
<sequence length="2153" mass="220186">MLALCVAVTPARAASNLPSLMEKLDRGLVVVRTESGKAFASWRLLGTEPIGTAFNIYRSTGGAPSVKLNSTPLSGGTNFIDTTADFTQPSIYTVRPVLGGVEQPSIDDSGDTVILSASATVGNFIRIPLTPPANITMPDGTVYSYSSDATGGSTAFTGDTAGGTCSVGDLDGDGQYEVILKWAPSKVTIPGEDSAPNSYFGNVYIDAYKLIPGTTTEAPSATRLWRIDAGINVRDTPFLVYDLDGCGKAEVVLKTADGTIDGQGNVIGDPNADYRESSVPNTNIIFGRVLSGPEYLTVFNGIDGAALESIPFRPERDPDNHDHSPTLDRQNAIWGDRYGKRMDGMRACVAYLDGQRPSIVFARGIYTRVTLAAWDFRRNGNQSAKLAERWYFDSDDGTPGNIDYRSQGNHQLALADVDDDGCDEIVYGAATIDHDGTGLYSTGLRHGDKMIVSKMSPDSDDILVWACHEEVSKNGYIGHTLRKTSTGETLFSITATTDTDGAMAADIDPRSPGWEIWGARSNIRSAITFEELVPMKTSMTFAAWWDGDLLRSPVNNNIIFKWNWNTNKLDTLFSSPEVAANEKPLLCADIFGDWREELIMAEADGRALRIYTTAIPTAHRITTLMPARQYRVAIAYQNVGYRQSPCPSFYIGHDMRQPPTPNIVTSLDELLGPPAPVITAIQPDTGFSATDFITSNPNITLVGTAEPNVTVCVTLAGAGVVGTTTADISGNWIFDGSSITLSEGKSYFTAAAIGPDGHTGASSKHCTVTVMTTPPPAPTIESVTAADAGCAFTGTAQPRSLITISASSCGDLGTVQADADGVWIFECELPATGAYTFVANAVDEAGNAAVAPSAGFAVNTAIATPTISGIANDTGVSSTDGITSDKHVTLHGTAPADDTVTVYFAGIVIGSTIADAGGAWSLACADASGLADGEYAFTAVARRGASGNSLASPTFAVMVDTVAPIVDAITRPEPDTGSKVTFQVEFSEPVVGATTASLTPVLTGGLAGSITAVTALTNNAYLSVTVGNLDGDGTLRLDINNAVSGITDIAGNALATTSITSETITRSRFGDGVWANTTPGGLWSDADNWLEGTRAQGVGKIADFSTLNLAEDTTVIVDTSGTVGKIIFSDTDSENSCGWLLAPPATGVAPALRLVVASGTTPEINVSALALDVQATIAVPLAGTQGFSKTGGSMLALTGSNALTGGVIVSVGDLAVGEGGVLNIGSSAFSIASSARLIVNGGLLQTTSRVDGGASSAFIIEAGCARMATFRSSTSDLGYVLVTGGTFIATEINIRRSAGGIDYATGFIVRGGEVDAVTVGIGTANSSAAMSVEGGNVLVTGTFTVGNQTSPGRASGLRVIGGSLVSTETTNGLILSKANGSNANTPGIAIISGGTATFEKITLGYDSTVTSGTAAITIDGGALHLGSGGIVKNGASTLTSRITLASGTLGAKAAWTTAHPIVLTGDIVIETTSGITLTGAISGTGGFTKTGAGTLTLTGTNTFTGAAIINEGTLAVTGTFAKFAKLTWNSAAALQFDVAHGDRLVVTGTLLKSGSAARQIILTNAGALTAGATHILGTINATTLTSADFAPILLGNELRGNVTISGKSLVLTVVTAPPATAPVFTSPANDTARAGADFTYAATLANGTATYTISGLPPGLLFNTTTGVISGRPTASGTYAVRLRATNATGSTDFTLMLTIAPASDTDTHTALVTLAGFAKSSGATNGQTMLARFNSPVALLAHANGNLYIADTGNNALRIIDPPGIVSTLATTGATLSSPGAIIVGGGSTLLIADTNNNAIRSLDLATAQLTTFATDINRPAGLARDTTGNLYVSTADNIVVKFAAGATTSTTLAGGFNTPTALALGPDGQLYVADTGNHAIRRIDLTTSGSIGSVVTIAGRPGVSGTANGDALDARFNHPKGLALDAAGNLYVADTGNHAIRHLDTFTNQVTTRSGLIAASGTADGLGAIARLNAPAGLAIDSTTGDIYIADTGNHTIRILLDSPRILKHPENKNVTAGAAASFSVLAIGAPNPAYQWRHGGTNIAGATGYTHTIASAQTAHAGNYTVVVSNEMGSVTSSTATLTVTATSSGTTTPPSNNNTAGGGGGGGAPALWYFLALALIVFVRCLRRSSDLWVAGQGASLAKTHTTFR</sequence>
<evidence type="ECO:0000256" key="2">
    <source>
        <dbReference type="ARBA" id="ARBA00022737"/>
    </source>
</evidence>
<dbReference type="SMART" id="SM00409">
    <property type="entry name" value="IG"/>
    <property type="match status" value="1"/>
</dbReference>
<dbReference type="InterPro" id="IPR036179">
    <property type="entry name" value="Ig-like_dom_sf"/>
</dbReference>
<evidence type="ECO:0000259" key="6">
    <source>
        <dbReference type="PROSITE" id="PS50835"/>
    </source>
</evidence>
<dbReference type="Gene3D" id="2.160.20.20">
    <property type="match status" value="1"/>
</dbReference>
<accession>A0A178IMA6</accession>
<dbReference type="Proteomes" id="UP000078486">
    <property type="component" value="Unassembled WGS sequence"/>
</dbReference>
<dbReference type="InterPro" id="IPR044016">
    <property type="entry name" value="Big_13"/>
</dbReference>
<dbReference type="PROSITE" id="PS51125">
    <property type="entry name" value="NHL"/>
    <property type="match status" value="1"/>
</dbReference>
<dbReference type="CDD" id="cd10318">
    <property type="entry name" value="RGL11"/>
    <property type="match status" value="1"/>
</dbReference>
<dbReference type="Pfam" id="PF12951">
    <property type="entry name" value="PATR"/>
    <property type="match status" value="2"/>
</dbReference>
<dbReference type="InterPro" id="IPR013658">
    <property type="entry name" value="SGL"/>
</dbReference>
<gene>
    <name evidence="7" type="ORF">AW736_08145</name>
</gene>
<keyword evidence="1" id="KW-0732">Signal</keyword>
<dbReference type="Gene3D" id="2.40.10.500">
    <property type="match status" value="1"/>
</dbReference>
<comment type="caution">
    <text evidence="7">The sequence shown here is derived from an EMBL/GenBank/DDBJ whole genome shotgun (WGS) entry which is preliminary data.</text>
</comment>
<keyword evidence="8" id="KW-1185">Reference proteome</keyword>
<dbReference type="InterPro" id="IPR011050">
    <property type="entry name" value="Pectin_lyase_fold/virulence"/>
</dbReference>
<dbReference type="InterPro" id="IPR013425">
    <property type="entry name" value="Autotrns_rpt"/>
</dbReference>
<evidence type="ECO:0000256" key="5">
    <source>
        <dbReference type="SAM" id="Phobius"/>
    </source>
</evidence>
<dbReference type="Pfam" id="PF13927">
    <property type="entry name" value="Ig_3"/>
    <property type="match status" value="1"/>
</dbReference>